<keyword evidence="1" id="KW-1133">Transmembrane helix</keyword>
<protein>
    <submittedName>
        <fullName evidence="2">Uncharacterized protein</fullName>
    </submittedName>
</protein>
<reference evidence="2" key="1">
    <citation type="submission" date="2019-08" db="EMBL/GenBank/DDBJ databases">
        <authorList>
            <person name="Kucharzyk K."/>
            <person name="Murdoch R.W."/>
            <person name="Higgins S."/>
            <person name="Loffler F."/>
        </authorList>
    </citation>
    <scope>NUCLEOTIDE SEQUENCE</scope>
</reference>
<feature type="transmembrane region" description="Helical" evidence="1">
    <location>
        <begin position="44"/>
        <end position="66"/>
    </location>
</feature>
<accession>A0A645EAP7</accession>
<sequence>MQVRQYAIFQLRRPVQVVIAFGCFNLGAGFLDLFLYAMHTGNRLFLLFPLRFFFIHVIAQAGKVFLQVRQPLLRLCVRFLFKRSFLDFVLNNFARNLVNFSRHRVNLCAQHGAGLVNEIDSLIGQKAVGDIPVGKGGRRNNSRVGDAHAVINLVALLEPAQDGNGVGYAGLVDHDGLKTPLQCRVLFDVQPIFVQGGRADTMELAACQHRL</sequence>
<proteinExistence type="predicted"/>
<name>A0A645EAP7_9ZZZZ</name>
<dbReference type="EMBL" id="VSSQ01044680">
    <property type="protein sequence ID" value="MPM98525.1"/>
    <property type="molecule type" value="Genomic_DNA"/>
</dbReference>
<evidence type="ECO:0000313" key="2">
    <source>
        <dbReference type="EMBL" id="MPM98525.1"/>
    </source>
</evidence>
<organism evidence="2">
    <name type="scientific">bioreactor metagenome</name>
    <dbReference type="NCBI Taxonomy" id="1076179"/>
    <lineage>
        <taxon>unclassified sequences</taxon>
        <taxon>metagenomes</taxon>
        <taxon>ecological metagenomes</taxon>
    </lineage>
</organism>
<dbReference type="AlphaFoldDB" id="A0A645EAP7"/>
<evidence type="ECO:0000256" key="1">
    <source>
        <dbReference type="SAM" id="Phobius"/>
    </source>
</evidence>
<feature type="transmembrane region" description="Helical" evidence="1">
    <location>
        <begin position="15"/>
        <end position="38"/>
    </location>
</feature>
<keyword evidence="1" id="KW-0812">Transmembrane</keyword>
<dbReference type="AntiFam" id="ANF00007">
    <property type="entry name" value="Shadow ORF (opposite clpB)"/>
</dbReference>
<comment type="caution">
    <text evidence="2">The sequence shown here is derived from an EMBL/GenBank/DDBJ whole genome shotgun (WGS) entry which is preliminary data.</text>
</comment>
<keyword evidence="1" id="KW-0472">Membrane</keyword>
<gene>
    <name evidence="2" type="ORF">SDC9_145713</name>
</gene>